<gene>
    <name evidence="1" type="ORF">Hs20B_06030</name>
</gene>
<evidence type="ECO:0008006" key="3">
    <source>
        <dbReference type="Google" id="ProtNLM"/>
    </source>
</evidence>
<name>A0A6A0B666_9LACT</name>
<dbReference type="PIRSF" id="PIRSF034303">
    <property type="entry name" value="DUF1694"/>
    <property type="match status" value="1"/>
</dbReference>
<dbReference type="SUPFAM" id="SSF160515">
    <property type="entry name" value="YueI-like"/>
    <property type="match status" value="1"/>
</dbReference>
<dbReference type="InterPro" id="IPR029064">
    <property type="entry name" value="Ribosomal_eL30-like_sf"/>
</dbReference>
<dbReference type="RefSeq" id="WP_172355522.1">
    <property type="nucleotide sequence ID" value="NZ_BLLH01000002.1"/>
</dbReference>
<reference evidence="1 2" key="1">
    <citation type="submission" date="2020-02" db="EMBL/GenBank/DDBJ databases">
        <title>Draft genome sequence of Lactococcus sp. Hs20B0-1.</title>
        <authorList>
            <person name="Noda S."/>
            <person name="Yuki M."/>
            <person name="Ohkuma M."/>
        </authorList>
    </citation>
    <scope>NUCLEOTIDE SEQUENCE [LARGE SCALE GENOMIC DNA]</scope>
    <source>
        <strain evidence="1 2">Hs20B0-1</strain>
    </source>
</reference>
<evidence type="ECO:0000313" key="1">
    <source>
        <dbReference type="EMBL" id="GFH40205.1"/>
    </source>
</evidence>
<organism evidence="1 2">
    <name type="scientific">Pseudolactococcus insecticola</name>
    <dbReference type="NCBI Taxonomy" id="2709158"/>
    <lineage>
        <taxon>Bacteria</taxon>
        <taxon>Bacillati</taxon>
        <taxon>Bacillota</taxon>
        <taxon>Bacilli</taxon>
        <taxon>Lactobacillales</taxon>
        <taxon>Streptococcaceae</taxon>
        <taxon>Pseudolactococcus</taxon>
    </lineage>
</organism>
<dbReference type="Proteomes" id="UP000475928">
    <property type="component" value="Unassembled WGS sequence"/>
</dbReference>
<dbReference type="EMBL" id="BLLH01000002">
    <property type="protein sequence ID" value="GFH40205.1"/>
    <property type="molecule type" value="Genomic_DNA"/>
</dbReference>
<sequence length="151" mass="17182">MTNLDNRIERASCGEYRVNPDEQKLYLNTYRERVLLAVTFSDAENTLLKPHFDQILSSFDGQYDKVSVKISGNLPDALSAFYLKTADNHQFSGQILLDSPSDVFGLVIHTDHAVNLEKISLSERFPEIRLTDATLDDNPKKKKGFLENLFD</sequence>
<protein>
    <recommendedName>
        <fullName evidence="3">DUF1694 domain-containing protein</fullName>
    </recommendedName>
</protein>
<keyword evidence="2" id="KW-1185">Reference proteome</keyword>
<comment type="caution">
    <text evidence="1">The sequence shown here is derived from an EMBL/GenBank/DDBJ whole genome shotgun (WGS) entry which is preliminary data.</text>
</comment>
<dbReference type="Pfam" id="PF07997">
    <property type="entry name" value="DUF1694"/>
    <property type="match status" value="1"/>
</dbReference>
<evidence type="ECO:0000313" key="2">
    <source>
        <dbReference type="Proteomes" id="UP000475928"/>
    </source>
</evidence>
<dbReference type="Gene3D" id="3.30.1330.30">
    <property type="match status" value="1"/>
</dbReference>
<dbReference type="AlphaFoldDB" id="A0A6A0B666"/>
<proteinExistence type="predicted"/>
<accession>A0A6A0B666</accession>
<dbReference type="InterPro" id="IPR012543">
    <property type="entry name" value="DUF1694"/>
</dbReference>